<dbReference type="SFLD" id="SFLDS00003">
    <property type="entry name" value="Haloacid_Dehalogenase"/>
    <property type="match status" value="1"/>
</dbReference>
<dbReference type="InterPro" id="IPR036163">
    <property type="entry name" value="HMA_dom_sf"/>
</dbReference>
<keyword evidence="8" id="KW-0187">Copper transport</keyword>
<keyword evidence="10" id="KW-0460">Magnesium</keyword>
<evidence type="ECO:0000256" key="15">
    <source>
        <dbReference type="ARBA" id="ARBA00023136"/>
    </source>
</evidence>
<dbReference type="CDD" id="cd00371">
    <property type="entry name" value="HMA"/>
    <property type="match status" value="2"/>
</dbReference>
<keyword evidence="13" id="KW-0186">Copper</keyword>
<comment type="similarity">
    <text evidence="2 16">Belongs to the cation transport ATPase (P-type) (TC 3.A.3) family. Type IB subfamily.</text>
</comment>
<keyword evidence="11" id="KW-1278">Translocase</keyword>
<dbReference type="SUPFAM" id="SSF56784">
    <property type="entry name" value="HAD-like"/>
    <property type="match status" value="1"/>
</dbReference>
<dbReference type="InterPro" id="IPR027256">
    <property type="entry name" value="P-typ_ATPase_IB"/>
</dbReference>
<name>A0ABU3BN86_9BACT</name>
<proteinExistence type="inferred from homology"/>
<evidence type="ECO:0000256" key="1">
    <source>
        <dbReference type="ARBA" id="ARBA00004127"/>
    </source>
</evidence>
<dbReference type="NCBIfam" id="TIGR00003">
    <property type="entry name" value="copper ion binding protein"/>
    <property type="match status" value="2"/>
</dbReference>
<dbReference type="Pfam" id="PF00702">
    <property type="entry name" value="Hydrolase"/>
    <property type="match status" value="1"/>
</dbReference>
<evidence type="ECO:0000256" key="9">
    <source>
        <dbReference type="ARBA" id="ARBA00022840"/>
    </source>
</evidence>
<dbReference type="PROSITE" id="PS50846">
    <property type="entry name" value="HMA_2"/>
    <property type="match status" value="2"/>
</dbReference>
<evidence type="ECO:0000256" key="5">
    <source>
        <dbReference type="ARBA" id="ARBA00022723"/>
    </source>
</evidence>
<dbReference type="EMBL" id="JAVRHT010000004">
    <property type="protein sequence ID" value="MDT0630764.1"/>
    <property type="molecule type" value="Genomic_DNA"/>
</dbReference>
<dbReference type="NCBIfam" id="TIGR01525">
    <property type="entry name" value="ATPase-IB_hvy"/>
    <property type="match status" value="1"/>
</dbReference>
<feature type="domain" description="HMA" evidence="18">
    <location>
        <begin position="106"/>
        <end position="171"/>
    </location>
</feature>
<accession>A0ABU3BN86</accession>
<dbReference type="NCBIfam" id="TIGR01494">
    <property type="entry name" value="ATPase_P-type"/>
    <property type="match status" value="1"/>
</dbReference>
<dbReference type="InterPro" id="IPR017969">
    <property type="entry name" value="Heavy-metal-associated_CS"/>
</dbReference>
<dbReference type="InterPro" id="IPR023299">
    <property type="entry name" value="ATPase_P-typ_cyto_dom_N"/>
</dbReference>
<evidence type="ECO:0000313" key="19">
    <source>
        <dbReference type="EMBL" id="MDT0630764.1"/>
    </source>
</evidence>
<evidence type="ECO:0000256" key="12">
    <source>
        <dbReference type="ARBA" id="ARBA00022989"/>
    </source>
</evidence>
<keyword evidence="5 16" id="KW-0479">Metal-binding</keyword>
<dbReference type="InterPro" id="IPR008250">
    <property type="entry name" value="ATPase_P-typ_transduc_dom_A_sf"/>
</dbReference>
<keyword evidence="7 16" id="KW-0547">Nucleotide-binding</keyword>
<dbReference type="SFLD" id="SFLDG00002">
    <property type="entry name" value="C1.7:_P-type_atpase_like"/>
    <property type="match status" value="1"/>
</dbReference>
<dbReference type="PRINTS" id="PR00119">
    <property type="entry name" value="CATATPASE"/>
</dbReference>
<dbReference type="InterPro" id="IPR023298">
    <property type="entry name" value="ATPase_P-typ_TM_dom_sf"/>
</dbReference>
<dbReference type="Gene3D" id="3.40.1110.10">
    <property type="entry name" value="Calcium-transporting ATPase, cytoplasmic domain N"/>
    <property type="match status" value="1"/>
</dbReference>
<feature type="transmembrane region" description="Helical" evidence="16">
    <location>
        <begin position="270"/>
        <end position="292"/>
    </location>
</feature>
<dbReference type="InterPro" id="IPR036412">
    <property type="entry name" value="HAD-like_sf"/>
</dbReference>
<dbReference type="PANTHER" id="PTHR43520">
    <property type="entry name" value="ATP7, ISOFORM B"/>
    <property type="match status" value="1"/>
</dbReference>
<feature type="transmembrane region" description="Helical" evidence="16">
    <location>
        <begin position="803"/>
        <end position="822"/>
    </location>
</feature>
<sequence>MSTPPPARPRPSAHGATVAAPPSGDGAAGPTPDVARLSQATLGVEGMTCAACSGRVEKALAKVPGVEEATVNLATERATVYFDAAETTPLALAEAVQRAGYDVRTEEVSFGVGGMTCAACVGRVEKALAGADGVVEASVNLATERARVRYAAGTDVDALYEAVRNTGYDVIEAAEGGAAGAEDEARARARHTLRRRLGWAAGLTLPLFLLEMVPMVIPGGMDFVDGLVPMQTRWLIAFVLASAVQFGPGWRFYRAGWAAARHGSPDMNTLVALGTSAAYGYSVVATFLPGVLPAGAVHVYYEASATIITLILLGKWFEARAKGQTSDAVRALLGLRAETARVVRDGAETEVPIGEVAVGDVVRVRPGEKVPVDGVVAEGTSYVDESMVTGEPVPVEKTEGGAVVGGTVNQAGALLVETTHVGADTVLAQIVQLVEEAQASRPAIQALADRVVAVFVPVVLVVAALVFGVWLAVGPEPSLTYALVAAVSVLIIACPCAMGLATPVSVMVGTGKAAELGVLFRKGEALQTLSEADVVALDKTGTLTEGRPTLTDVVLAPDADLDEDALLRLVAAVEVPSEHPVAAAIVRAADRKSLATPPASNFEAVPGFGVSGTVEGRRVDVGADRYMERLGYDAAALAGGAGRLAAEGKTPLYAAVDGRVVAALAVADPVKETTPAAIDALHRAGLRVAMVTGDNRATAEAVAARLGIDEVLAEVLPADKAQAVTDLQAEAGRGGRPARVAFVGDGINDAPALAQADVGVAIGTGTDVAIEAADVVLMRGDLSALVEARALSAATLKNVKQNLFWAFAYNVVLIPVAAGALYPALGVLLSPVFGAAAMGLSSVFVLTNALRLRRFAPPAVGGAAA</sequence>
<keyword evidence="3" id="KW-0813">Transport</keyword>
<comment type="caution">
    <text evidence="19">The sequence shown here is derived from an EMBL/GenBank/DDBJ whole genome shotgun (WGS) entry which is preliminary data.</text>
</comment>
<evidence type="ECO:0000256" key="10">
    <source>
        <dbReference type="ARBA" id="ARBA00022842"/>
    </source>
</evidence>
<feature type="transmembrane region" description="Helical" evidence="16">
    <location>
        <begin position="232"/>
        <end position="250"/>
    </location>
</feature>
<dbReference type="SUPFAM" id="SSF55008">
    <property type="entry name" value="HMA, heavy metal-associated domain"/>
    <property type="match status" value="2"/>
</dbReference>
<dbReference type="PROSITE" id="PS00154">
    <property type="entry name" value="ATPASE_E1_E2"/>
    <property type="match status" value="1"/>
</dbReference>
<dbReference type="SUPFAM" id="SSF81653">
    <property type="entry name" value="Calcium ATPase, transduction domain A"/>
    <property type="match status" value="1"/>
</dbReference>
<evidence type="ECO:0000256" key="4">
    <source>
        <dbReference type="ARBA" id="ARBA00022692"/>
    </source>
</evidence>
<dbReference type="Gene3D" id="3.40.50.1000">
    <property type="entry name" value="HAD superfamily/HAD-like"/>
    <property type="match status" value="1"/>
</dbReference>
<dbReference type="Gene3D" id="3.30.70.100">
    <property type="match status" value="2"/>
</dbReference>
<dbReference type="NCBIfam" id="TIGR01511">
    <property type="entry name" value="ATPase-IB1_Cu"/>
    <property type="match status" value="1"/>
</dbReference>
<keyword evidence="16" id="KW-1003">Cell membrane</keyword>
<evidence type="ECO:0000256" key="8">
    <source>
        <dbReference type="ARBA" id="ARBA00022796"/>
    </source>
</evidence>
<evidence type="ECO:0000256" key="13">
    <source>
        <dbReference type="ARBA" id="ARBA00023008"/>
    </source>
</evidence>
<keyword evidence="15 16" id="KW-0472">Membrane</keyword>
<evidence type="ECO:0000313" key="20">
    <source>
        <dbReference type="Proteomes" id="UP001267426"/>
    </source>
</evidence>
<dbReference type="RefSeq" id="WP_311662097.1">
    <property type="nucleotide sequence ID" value="NZ_JAVRHT010000004.1"/>
</dbReference>
<feature type="transmembrane region" description="Helical" evidence="16">
    <location>
        <begin position="479"/>
        <end position="502"/>
    </location>
</feature>
<dbReference type="InterPro" id="IPR059000">
    <property type="entry name" value="ATPase_P-type_domA"/>
</dbReference>
<dbReference type="PRINTS" id="PR00942">
    <property type="entry name" value="CUATPASEI"/>
</dbReference>
<gene>
    <name evidence="19" type="ORF">RM540_03310</name>
</gene>
<reference evidence="19 20" key="1">
    <citation type="submission" date="2023-09" db="EMBL/GenBank/DDBJ databases">
        <authorList>
            <person name="Rey-Velasco X."/>
        </authorList>
    </citation>
    <scope>NUCLEOTIDE SEQUENCE [LARGE SCALE GENOMIC DNA]</scope>
    <source>
        <strain evidence="19 20">F394</strain>
    </source>
</reference>
<dbReference type="Pfam" id="PF00403">
    <property type="entry name" value="HMA"/>
    <property type="match status" value="2"/>
</dbReference>
<dbReference type="InterPro" id="IPR018303">
    <property type="entry name" value="ATPase_P-typ_P_site"/>
</dbReference>
<evidence type="ECO:0000256" key="11">
    <source>
        <dbReference type="ARBA" id="ARBA00022967"/>
    </source>
</evidence>
<feature type="transmembrane region" description="Helical" evidence="16">
    <location>
        <begin position="197"/>
        <end position="217"/>
    </location>
</feature>
<keyword evidence="14" id="KW-0406">Ion transport</keyword>
<feature type="transmembrane region" description="Helical" evidence="16">
    <location>
        <begin position="828"/>
        <end position="846"/>
    </location>
</feature>
<dbReference type="Pfam" id="PF00122">
    <property type="entry name" value="E1-E2_ATPase"/>
    <property type="match status" value="1"/>
</dbReference>
<keyword evidence="4 16" id="KW-0812">Transmembrane</keyword>
<evidence type="ECO:0000256" key="7">
    <source>
        <dbReference type="ARBA" id="ARBA00022741"/>
    </source>
</evidence>
<evidence type="ECO:0000256" key="17">
    <source>
        <dbReference type="SAM" id="MobiDB-lite"/>
    </source>
</evidence>
<evidence type="ECO:0000256" key="6">
    <source>
        <dbReference type="ARBA" id="ARBA00022737"/>
    </source>
</evidence>
<feature type="transmembrane region" description="Helical" evidence="16">
    <location>
        <begin position="451"/>
        <end position="473"/>
    </location>
</feature>
<dbReference type="PANTHER" id="PTHR43520:SF8">
    <property type="entry name" value="P-TYPE CU(+) TRANSPORTER"/>
    <property type="match status" value="1"/>
</dbReference>
<dbReference type="Proteomes" id="UP001267426">
    <property type="component" value="Unassembled WGS sequence"/>
</dbReference>
<feature type="domain" description="HMA" evidence="18">
    <location>
        <begin position="38"/>
        <end position="104"/>
    </location>
</feature>
<protein>
    <submittedName>
        <fullName evidence="19">Heavy metal translocating P-type ATPase</fullName>
    </submittedName>
</protein>
<dbReference type="InterPro" id="IPR001757">
    <property type="entry name" value="P_typ_ATPase"/>
</dbReference>
<keyword evidence="9 16" id="KW-0067">ATP-binding</keyword>
<feature type="compositionally biased region" description="Low complexity" evidence="17">
    <location>
        <begin position="19"/>
        <end position="32"/>
    </location>
</feature>
<evidence type="ECO:0000256" key="14">
    <source>
        <dbReference type="ARBA" id="ARBA00023065"/>
    </source>
</evidence>
<evidence type="ECO:0000259" key="18">
    <source>
        <dbReference type="PROSITE" id="PS50846"/>
    </source>
</evidence>
<organism evidence="19 20">
    <name type="scientific">Rubrivirga litoralis</name>
    <dbReference type="NCBI Taxonomy" id="3075598"/>
    <lineage>
        <taxon>Bacteria</taxon>
        <taxon>Pseudomonadati</taxon>
        <taxon>Rhodothermota</taxon>
        <taxon>Rhodothermia</taxon>
        <taxon>Rhodothermales</taxon>
        <taxon>Rubricoccaceae</taxon>
        <taxon>Rubrivirga</taxon>
    </lineage>
</organism>
<dbReference type="InterPro" id="IPR006122">
    <property type="entry name" value="HMA_Cu_ion-bd"/>
</dbReference>
<keyword evidence="20" id="KW-1185">Reference proteome</keyword>
<dbReference type="InterPro" id="IPR023214">
    <property type="entry name" value="HAD_sf"/>
</dbReference>
<evidence type="ECO:0000256" key="16">
    <source>
        <dbReference type="RuleBase" id="RU362081"/>
    </source>
</evidence>
<dbReference type="PRINTS" id="PR00943">
    <property type="entry name" value="CUATPASE"/>
</dbReference>
<dbReference type="InterPro" id="IPR006121">
    <property type="entry name" value="HMA_dom"/>
</dbReference>
<keyword evidence="12 16" id="KW-1133">Transmembrane helix</keyword>
<dbReference type="InterPro" id="IPR044492">
    <property type="entry name" value="P_typ_ATPase_HD_dom"/>
</dbReference>
<keyword evidence="6" id="KW-0677">Repeat</keyword>
<feature type="transmembrane region" description="Helical" evidence="16">
    <location>
        <begin position="298"/>
        <end position="317"/>
    </location>
</feature>
<feature type="region of interest" description="Disordered" evidence="17">
    <location>
        <begin position="1"/>
        <end position="32"/>
    </location>
</feature>
<comment type="subcellular location">
    <subcellularLocation>
        <location evidence="16">Cell membrane</location>
    </subcellularLocation>
    <subcellularLocation>
        <location evidence="1">Endomembrane system</location>
        <topology evidence="1">Multi-pass membrane protein</topology>
    </subcellularLocation>
</comment>
<dbReference type="PROSITE" id="PS01047">
    <property type="entry name" value="HMA_1"/>
    <property type="match status" value="2"/>
</dbReference>
<dbReference type="Gene3D" id="2.70.150.10">
    <property type="entry name" value="Calcium-transporting ATPase, cytoplasmic transduction domain A"/>
    <property type="match status" value="1"/>
</dbReference>
<evidence type="ECO:0000256" key="2">
    <source>
        <dbReference type="ARBA" id="ARBA00006024"/>
    </source>
</evidence>
<dbReference type="SFLD" id="SFLDF00027">
    <property type="entry name" value="p-type_atpase"/>
    <property type="match status" value="1"/>
</dbReference>
<dbReference type="SUPFAM" id="SSF81665">
    <property type="entry name" value="Calcium ATPase, transmembrane domain M"/>
    <property type="match status" value="1"/>
</dbReference>
<dbReference type="CDD" id="cd02094">
    <property type="entry name" value="P-type_ATPase_Cu-like"/>
    <property type="match status" value="1"/>
</dbReference>
<evidence type="ECO:0000256" key="3">
    <source>
        <dbReference type="ARBA" id="ARBA00022448"/>
    </source>
</evidence>